<protein>
    <submittedName>
        <fullName evidence="3">Rlim protein</fullName>
    </submittedName>
</protein>
<dbReference type="AlphaFoldDB" id="A0AAU9Z1C7"/>
<name>A0AAU9Z1C7_PHORO</name>
<feature type="region of interest" description="Disordered" evidence="1">
    <location>
        <begin position="1"/>
        <end position="24"/>
    </location>
</feature>
<dbReference type="EMBL" id="CALSGD010001167">
    <property type="protein sequence ID" value="CAH6785690.1"/>
    <property type="molecule type" value="Genomic_DNA"/>
</dbReference>
<dbReference type="Pfam" id="PF25914">
    <property type="entry name" value="RNF6_N"/>
    <property type="match status" value="1"/>
</dbReference>
<evidence type="ECO:0000313" key="4">
    <source>
        <dbReference type="Proteomes" id="UP001152836"/>
    </source>
</evidence>
<feature type="region of interest" description="Disordered" evidence="1">
    <location>
        <begin position="70"/>
        <end position="90"/>
    </location>
</feature>
<evidence type="ECO:0000259" key="2">
    <source>
        <dbReference type="Pfam" id="PF25914"/>
    </source>
</evidence>
<accession>A0AAU9Z1C7</accession>
<feature type="compositionally biased region" description="Basic and acidic residues" evidence="1">
    <location>
        <begin position="1"/>
        <end position="11"/>
    </location>
</feature>
<keyword evidence="4" id="KW-1185">Reference proteome</keyword>
<sequence>MDSSDSNDKGNDQSAAQRRSQMDRLDREEAFYQFVNNLSEDDYRLMRDNNLLGTPGESTEEELLRRLQQIKEGPPPQSSDENRGMLCFGR</sequence>
<comment type="caution">
    <text evidence="3">The sequence shown here is derived from an EMBL/GenBank/DDBJ whole genome shotgun (WGS) entry which is preliminary data.</text>
</comment>
<evidence type="ECO:0000256" key="1">
    <source>
        <dbReference type="SAM" id="MobiDB-lite"/>
    </source>
</evidence>
<reference evidence="3" key="1">
    <citation type="submission" date="2022-06" db="EMBL/GenBank/DDBJ databases">
        <authorList>
            <person name="Andreotti S."/>
            <person name="Wyler E."/>
        </authorList>
    </citation>
    <scope>NUCLEOTIDE SEQUENCE</scope>
</reference>
<organism evidence="3 4">
    <name type="scientific">Phodopus roborovskii</name>
    <name type="common">Roborovski's desert hamster</name>
    <name type="synonym">Cricetulus roborovskii</name>
    <dbReference type="NCBI Taxonomy" id="109678"/>
    <lineage>
        <taxon>Eukaryota</taxon>
        <taxon>Metazoa</taxon>
        <taxon>Chordata</taxon>
        <taxon>Craniata</taxon>
        <taxon>Vertebrata</taxon>
        <taxon>Euteleostomi</taxon>
        <taxon>Mammalia</taxon>
        <taxon>Eutheria</taxon>
        <taxon>Euarchontoglires</taxon>
        <taxon>Glires</taxon>
        <taxon>Rodentia</taxon>
        <taxon>Myomorpha</taxon>
        <taxon>Muroidea</taxon>
        <taxon>Cricetidae</taxon>
        <taxon>Cricetinae</taxon>
        <taxon>Phodopus</taxon>
    </lineage>
</organism>
<gene>
    <name evidence="3" type="primary">Rlim</name>
    <name evidence="3" type="ORF">PHOROB_LOCUS3904</name>
</gene>
<evidence type="ECO:0000313" key="3">
    <source>
        <dbReference type="EMBL" id="CAH6785690.1"/>
    </source>
</evidence>
<dbReference type="InterPro" id="IPR058896">
    <property type="entry name" value="RNF6/12_N"/>
</dbReference>
<feature type="domain" description="E3 ubiquitin-protein ligase RNF6/12 N-terminal" evidence="2">
    <location>
        <begin position="16"/>
        <end position="74"/>
    </location>
</feature>
<dbReference type="Proteomes" id="UP001152836">
    <property type="component" value="Unassembled WGS sequence"/>
</dbReference>
<proteinExistence type="predicted"/>